<dbReference type="EMBL" id="UOEW01000251">
    <property type="protein sequence ID" value="VAW39939.1"/>
    <property type="molecule type" value="Genomic_DNA"/>
</dbReference>
<organism evidence="8">
    <name type="scientific">hydrothermal vent metagenome</name>
    <dbReference type="NCBI Taxonomy" id="652676"/>
    <lineage>
        <taxon>unclassified sequences</taxon>
        <taxon>metagenomes</taxon>
        <taxon>ecological metagenomes</taxon>
    </lineage>
</organism>
<evidence type="ECO:0000256" key="2">
    <source>
        <dbReference type="ARBA" id="ARBA00022670"/>
    </source>
</evidence>
<evidence type="ECO:0000256" key="3">
    <source>
        <dbReference type="ARBA" id="ARBA00022723"/>
    </source>
</evidence>
<dbReference type="PANTHER" id="PTHR12147">
    <property type="entry name" value="METALLOPEPTIDASE M28 FAMILY MEMBER"/>
    <property type="match status" value="1"/>
</dbReference>
<dbReference type="GO" id="GO:0004177">
    <property type="term" value="F:aminopeptidase activity"/>
    <property type="evidence" value="ECO:0007669"/>
    <property type="project" value="UniProtKB-KW"/>
</dbReference>
<keyword evidence="3" id="KW-0479">Metal-binding</keyword>
<dbReference type="GO" id="GO:0046872">
    <property type="term" value="F:metal ion binding"/>
    <property type="evidence" value="ECO:0007669"/>
    <property type="project" value="UniProtKB-KW"/>
</dbReference>
<dbReference type="Gene3D" id="3.50.30.30">
    <property type="match status" value="1"/>
</dbReference>
<accession>A0A3B0VSU3</accession>
<name>A0A3B0VSU3_9ZZZZ</name>
<protein>
    <submittedName>
        <fullName evidence="8">Peptidase M28</fullName>
    </submittedName>
</protein>
<proteinExistence type="predicted"/>
<evidence type="ECO:0000256" key="6">
    <source>
        <dbReference type="ARBA" id="ARBA00022833"/>
    </source>
</evidence>
<dbReference type="InterPro" id="IPR007484">
    <property type="entry name" value="Peptidase_M28"/>
</dbReference>
<keyword evidence="5" id="KW-0378">Hydrolase</keyword>
<keyword evidence="1" id="KW-0031">Aminopeptidase</keyword>
<keyword evidence="4" id="KW-0732">Signal</keyword>
<evidence type="ECO:0000313" key="8">
    <source>
        <dbReference type="EMBL" id="VAW39939.1"/>
    </source>
</evidence>
<feature type="domain" description="Peptidase M28" evidence="7">
    <location>
        <begin position="316"/>
        <end position="532"/>
    </location>
</feature>
<dbReference type="PROSITE" id="PS51257">
    <property type="entry name" value="PROKAR_LIPOPROTEIN"/>
    <property type="match status" value="1"/>
</dbReference>
<dbReference type="Gene3D" id="3.40.630.10">
    <property type="entry name" value="Zn peptidases"/>
    <property type="match status" value="2"/>
</dbReference>
<dbReference type="InterPro" id="IPR045175">
    <property type="entry name" value="M28_fam"/>
</dbReference>
<dbReference type="InterPro" id="IPR046450">
    <property type="entry name" value="PA_dom_sf"/>
</dbReference>
<dbReference type="SUPFAM" id="SSF52025">
    <property type="entry name" value="PA domain"/>
    <property type="match status" value="1"/>
</dbReference>
<reference evidence="8" key="1">
    <citation type="submission" date="2018-06" db="EMBL/GenBank/DDBJ databases">
        <authorList>
            <person name="Zhirakovskaya E."/>
        </authorList>
    </citation>
    <scope>NUCLEOTIDE SEQUENCE</scope>
</reference>
<keyword evidence="2" id="KW-0645">Protease</keyword>
<evidence type="ECO:0000256" key="1">
    <source>
        <dbReference type="ARBA" id="ARBA00022438"/>
    </source>
</evidence>
<evidence type="ECO:0000259" key="7">
    <source>
        <dbReference type="Pfam" id="PF04389"/>
    </source>
</evidence>
<gene>
    <name evidence="8" type="ORF">MNBD_GAMMA01-863</name>
</gene>
<keyword evidence="6" id="KW-0862">Zinc</keyword>
<dbReference type="CDD" id="cd04821">
    <property type="entry name" value="PA_M28_1_2"/>
    <property type="match status" value="1"/>
</dbReference>
<dbReference type="GO" id="GO:0006508">
    <property type="term" value="P:proteolysis"/>
    <property type="evidence" value="ECO:0007669"/>
    <property type="project" value="UniProtKB-KW"/>
</dbReference>
<sequence length="563" mass="62591">MKNIILLIIIALSLFACKHPDENSQKDNKTTTQYPVRVIDSISAESLIQHIKILSSDEFGGRAPASEGEVLTIEYIENEFRKAGLSPGNGNKYTQKVPLASIEVTNKPSLLVSKTRTDNANEAVMRLNYLNDQVVWTRQQVDAVSINNSELVFVGYGINAPERNWNDYAGIDVKGKTVVMLVNDPGYATQDEQLFNGNAMTYYGRWDYKFDEAGRQGASAAIIVHDTKPAAYGWSTVANSWTGPQFDTVHGNNQQSLVAVEGWITFENAQQLFKHANLSLDDMYAMAKTPGFQAVDMNLKASVAIENKQAFIESYNVMAMVEGTEKPNEVFIYMAHWDHLGTDLSLEGDGIYNGALDNATGIAGLIELAKVFAKSKPKRSVVFIAVTAEEQGLLGSAYYAANPVFPLNKTIAGINMDGLNNFGPTNDVTVIGLGMSEIDNFLKKAAADQGRILKPDAESEKGYFYRSDHFELSKLGVPMSYPNSGYDHFEKGVAYGIERSKEYLNNNYHRVSDEYDPSWDMTGAVQDLQLYYATGLEIINSLAWPQWYEGTEFKEIRDSQMRK</sequence>
<dbReference type="CDD" id="cd05660">
    <property type="entry name" value="M28_like_PA"/>
    <property type="match status" value="1"/>
</dbReference>
<evidence type="ECO:0000256" key="4">
    <source>
        <dbReference type="ARBA" id="ARBA00022729"/>
    </source>
</evidence>
<dbReference type="SUPFAM" id="SSF53187">
    <property type="entry name" value="Zn-dependent exopeptidases"/>
    <property type="match status" value="1"/>
</dbReference>
<dbReference type="GO" id="GO:0008235">
    <property type="term" value="F:metalloexopeptidase activity"/>
    <property type="evidence" value="ECO:0007669"/>
    <property type="project" value="InterPro"/>
</dbReference>
<dbReference type="AlphaFoldDB" id="A0A3B0VSU3"/>
<dbReference type="PANTHER" id="PTHR12147:SF56">
    <property type="entry name" value="AMINOPEPTIDASE YDR415C-RELATED"/>
    <property type="match status" value="1"/>
</dbReference>
<dbReference type="Pfam" id="PF04389">
    <property type="entry name" value="Peptidase_M28"/>
    <property type="match status" value="1"/>
</dbReference>
<evidence type="ECO:0000256" key="5">
    <source>
        <dbReference type="ARBA" id="ARBA00022801"/>
    </source>
</evidence>